<evidence type="ECO:0000256" key="6">
    <source>
        <dbReference type="ARBA" id="ARBA00023136"/>
    </source>
</evidence>
<comment type="subcellular location">
    <subcellularLocation>
        <location evidence="1">Membrane</location>
        <topology evidence="1">Multi-pass membrane protein</topology>
    </subcellularLocation>
</comment>
<dbReference type="GO" id="GO:0004252">
    <property type="term" value="F:serine-type endopeptidase activity"/>
    <property type="evidence" value="ECO:0007669"/>
    <property type="project" value="InterPro"/>
</dbReference>
<evidence type="ECO:0000256" key="1">
    <source>
        <dbReference type="ARBA" id="ARBA00004141"/>
    </source>
</evidence>
<feature type="transmembrane region" description="Helical" evidence="7">
    <location>
        <begin position="79"/>
        <end position="98"/>
    </location>
</feature>
<dbReference type="AlphaFoldDB" id="A0A7I7QKQ1"/>
<feature type="domain" description="Peptidase S54 rhomboid" evidence="8">
    <location>
        <begin position="116"/>
        <end position="247"/>
    </location>
</feature>
<dbReference type="KEGG" id="msei:MSEDJ_07760"/>
<dbReference type="Proteomes" id="UP000467193">
    <property type="component" value="Chromosome"/>
</dbReference>
<protein>
    <submittedName>
        <fullName evidence="9">Rhomboid family intramembrane serine protease</fullName>
    </submittedName>
</protein>
<feature type="transmembrane region" description="Helical" evidence="7">
    <location>
        <begin position="256"/>
        <end position="275"/>
    </location>
</feature>
<keyword evidence="9" id="KW-0645">Protease</keyword>
<name>A0A7I7QKQ1_9MYCO</name>
<dbReference type="PANTHER" id="PTHR43731:SF14">
    <property type="entry name" value="PRESENILIN-ASSOCIATED RHOMBOID-LIKE PROTEIN, MITOCHONDRIAL"/>
    <property type="match status" value="1"/>
</dbReference>
<dbReference type="InterPro" id="IPR050925">
    <property type="entry name" value="Rhomboid_protease_S54"/>
</dbReference>
<proteinExistence type="inferred from homology"/>
<feature type="transmembrane region" description="Helical" evidence="7">
    <location>
        <begin position="118"/>
        <end position="143"/>
    </location>
</feature>
<dbReference type="InterPro" id="IPR022764">
    <property type="entry name" value="Peptidase_S54_rhomboid_dom"/>
</dbReference>
<feature type="transmembrane region" description="Helical" evidence="7">
    <location>
        <begin position="181"/>
        <end position="200"/>
    </location>
</feature>
<evidence type="ECO:0000256" key="5">
    <source>
        <dbReference type="ARBA" id="ARBA00022989"/>
    </source>
</evidence>
<dbReference type="Gene3D" id="3.30.160.60">
    <property type="entry name" value="Classic Zinc Finger"/>
    <property type="match status" value="1"/>
</dbReference>
<evidence type="ECO:0000313" key="9">
    <source>
        <dbReference type="EMBL" id="BBY26680.1"/>
    </source>
</evidence>
<evidence type="ECO:0000256" key="7">
    <source>
        <dbReference type="SAM" id="Phobius"/>
    </source>
</evidence>
<feature type="transmembrane region" description="Helical" evidence="7">
    <location>
        <begin position="233"/>
        <end position="249"/>
    </location>
</feature>
<dbReference type="SUPFAM" id="SSF57845">
    <property type="entry name" value="B-box zinc-binding domain"/>
    <property type="match status" value="1"/>
</dbReference>
<keyword evidence="4" id="KW-0378">Hydrolase</keyword>
<evidence type="ECO:0000313" key="10">
    <source>
        <dbReference type="Proteomes" id="UP000467193"/>
    </source>
</evidence>
<organism evidence="9 10">
    <name type="scientific">Mycolicibacterium sediminis</name>
    <dbReference type="NCBI Taxonomy" id="1286180"/>
    <lineage>
        <taxon>Bacteria</taxon>
        <taxon>Bacillati</taxon>
        <taxon>Actinomycetota</taxon>
        <taxon>Actinomycetes</taxon>
        <taxon>Mycobacteriales</taxon>
        <taxon>Mycobacteriaceae</taxon>
        <taxon>Mycolicibacterium</taxon>
    </lineage>
</organism>
<keyword evidence="3 7" id="KW-0812">Transmembrane</keyword>
<dbReference type="Pfam" id="PF01694">
    <property type="entry name" value="Rhomboid"/>
    <property type="match status" value="1"/>
</dbReference>
<reference evidence="9 10" key="1">
    <citation type="journal article" date="2019" name="Emerg. Microbes Infect.">
        <title>Comprehensive subspecies identification of 175 nontuberculous mycobacteria species based on 7547 genomic profiles.</title>
        <authorList>
            <person name="Matsumoto Y."/>
            <person name="Kinjo T."/>
            <person name="Motooka D."/>
            <person name="Nabeya D."/>
            <person name="Jung N."/>
            <person name="Uechi K."/>
            <person name="Horii T."/>
            <person name="Iida T."/>
            <person name="Fujita J."/>
            <person name="Nakamura S."/>
        </authorList>
    </citation>
    <scope>NUCLEOTIDE SEQUENCE [LARGE SCALE GENOMIC DNA]</scope>
    <source>
        <strain evidence="9 10">JCM 17899</strain>
    </source>
</reference>
<evidence type="ECO:0000256" key="4">
    <source>
        <dbReference type="ARBA" id="ARBA00022801"/>
    </source>
</evidence>
<dbReference type="Gene3D" id="1.20.1540.10">
    <property type="entry name" value="Rhomboid-like"/>
    <property type="match status" value="1"/>
</dbReference>
<comment type="similarity">
    <text evidence="2">Belongs to the peptidase S54 family.</text>
</comment>
<dbReference type="SUPFAM" id="SSF144091">
    <property type="entry name" value="Rhomboid-like"/>
    <property type="match status" value="1"/>
</dbReference>
<dbReference type="InterPro" id="IPR035952">
    <property type="entry name" value="Rhomboid-like_sf"/>
</dbReference>
<feature type="transmembrane region" description="Helical" evidence="7">
    <location>
        <begin position="207"/>
        <end position="227"/>
    </location>
</feature>
<keyword evidence="10" id="KW-1185">Reference proteome</keyword>
<sequence>MVFVSNPYPQQPLGAPPTCYRHPDRQTWVHCTRCQRPICPECMRQAPVGHQCVGCVDAAARSVRQPVTAFGGRPVERPLVTYVLIAINVIAFVLQKVSDDVYRQFVLWPIGIAYDDQFYRLITSAFLHVGVTHILFNMVALYFTGPALEAALGHVRFIGVYALSAIGGSVLVYLLSPIEAATLGASGAIFGLFGASLVLARKLDFDMRPIIVLIVINLVITFVVPGISWQGHIGGLVTGAVVAWAYGYAPRANRNVVQAGVTIALLAVFVGLIWWRTAALLAIYA</sequence>
<keyword evidence="6 7" id="KW-0472">Membrane</keyword>
<evidence type="ECO:0000259" key="8">
    <source>
        <dbReference type="Pfam" id="PF01694"/>
    </source>
</evidence>
<dbReference type="GO" id="GO:0006508">
    <property type="term" value="P:proteolysis"/>
    <property type="evidence" value="ECO:0007669"/>
    <property type="project" value="UniProtKB-KW"/>
</dbReference>
<gene>
    <name evidence="9" type="ORF">MSEDJ_07760</name>
</gene>
<dbReference type="GO" id="GO:0016020">
    <property type="term" value="C:membrane"/>
    <property type="evidence" value="ECO:0007669"/>
    <property type="project" value="UniProtKB-SubCell"/>
</dbReference>
<accession>A0A7I7QKQ1</accession>
<dbReference type="PANTHER" id="PTHR43731">
    <property type="entry name" value="RHOMBOID PROTEASE"/>
    <property type="match status" value="1"/>
</dbReference>
<keyword evidence="5 7" id="KW-1133">Transmembrane helix</keyword>
<dbReference type="EMBL" id="AP022588">
    <property type="protein sequence ID" value="BBY26680.1"/>
    <property type="molecule type" value="Genomic_DNA"/>
</dbReference>
<evidence type="ECO:0000256" key="3">
    <source>
        <dbReference type="ARBA" id="ARBA00022692"/>
    </source>
</evidence>
<feature type="transmembrane region" description="Helical" evidence="7">
    <location>
        <begin position="155"/>
        <end position="175"/>
    </location>
</feature>
<evidence type="ECO:0000256" key="2">
    <source>
        <dbReference type="ARBA" id="ARBA00009045"/>
    </source>
</evidence>